<comment type="caution">
    <text evidence="1">The sequence shown here is derived from an EMBL/GenBank/DDBJ whole genome shotgun (WGS) entry which is preliminary data.</text>
</comment>
<accession>X1TV83</accession>
<name>X1TV83_9ZZZZ</name>
<evidence type="ECO:0008006" key="2">
    <source>
        <dbReference type="Google" id="ProtNLM"/>
    </source>
</evidence>
<dbReference type="SUPFAM" id="SSF49265">
    <property type="entry name" value="Fibronectin type III"/>
    <property type="match status" value="1"/>
</dbReference>
<sequence>SHIQDLDCIIDSVPIAKGNTLYCAKVEIRVTYTPPVPPTVTIQAASDIEETTATGNGNITVTGNETCDKRGIVYDLASHGDPGNTAPADSDYAYYEEETDGFGTGAFTRSLTSLSPGTKYYARAYAHSENGYGYSAEIDFTTKPNPPTNLTAVLQ</sequence>
<dbReference type="InterPro" id="IPR013783">
    <property type="entry name" value="Ig-like_fold"/>
</dbReference>
<dbReference type="AlphaFoldDB" id="X1TV83"/>
<protein>
    <recommendedName>
        <fullName evidence="2">Fibronectin type-III domain-containing protein</fullName>
    </recommendedName>
</protein>
<proteinExistence type="predicted"/>
<dbReference type="InterPro" id="IPR036116">
    <property type="entry name" value="FN3_sf"/>
</dbReference>
<dbReference type="EMBL" id="BARW01028102">
    <property type="protein sequence ID" value="GAJ09263.1"/>
    <property type="molecule type" value="Genomic_DNA"/>
</dbReference>
<gene>
    <name evidence="1" type="ORF">S12H4_45450</name>
</gene>
<reference evidence="1" key="1">
    <citation type="journal article" date="2014" name="Front. Microbiol.">
        <title>High frequency of phylogenetically diverse reductive dehalogenase-homologous genes in deep subseafloor sedimentary metagenomes.</title>
        <authorList>
            <person name="Kawai M."/>
            <person name="Futagami T."/>
            <person name="Toyoda A."/>
            <person name="Takaki Y."/>
            <person name="Nishi S."/>
            <person name="Hori S."/>
            <person name="Arai W."/>
            <person name="Tsubouchi T."/>
            <person name="Morono Y."/>
            <person name="Uchiyama I."/>
            <person name="Ito T."/>
            <person name="Fujiyama A."/>
            <person name="Inagaki F."/>
            <person name="Takami H."/>
        </authorList>
    </citation>
    <scope>NUCLEOTIDE SEQUENCE</scope>
    <source>
        <strain evidence="1">Expedition CK06-06</strain>
    </source>
</reference>
<dbReference type="Gene3D" id="2.60.40.10">
    <property type="entry name" value="Immunoglobulins"/>
    <property type="match status" value="1"/>
</dbReference>
<evidence type="ECO:0000313" key="1">
    <source>
        <dbReference type="EMBL" id="GAJ09263.1"/>
    </source>
</evidence>
<organism evidence="1">
    <name type="scientific">marine sediment metagenome</name>
    <dbReference type="NCBI Taxonomy" id="412755"/>
    <lineage>
        <taxon>unclassified sequences</taxon>
        <taxon>metagenomes</taxon>
        <taxon>ecological metagenomes</taxon>
    </lineage>
</organism>
<feature type="non-terminal residue" evidence="1">
    <location>
        <position position="1"/>
    </location>
</feature>